<evidence type="ECO:0000259" key="1">
    <source>
        <dbReference type="Pfam" id="PF01493"/>
    </source>
</evidence>
<dbReference type="InterPro" id="IPR012061">
    <property type="entry name" value="Glu_synth_lsu_3"/>
</dbReference>
<proteinExistence type="predicted"/>
<organism evidence="2 3">
    <name type="scientific">Youxingia wuxianensis</name>
    <dbReference type="NCBI Taxonomy" id="2763678"/>
    <lineage>
        <taxon>Bacteria</taxon>
        <taxon>Bacillati</taxon>
        <taxon>Bacillota</taxon>
        <taxon>Clostridia</taxon>
        <taxon>Eubacteriales</taxon>
        <taxon>Oscillospiraceae</taxon>
        <taxon>Youxingia</taxon>
    </lineage>
</organism>
<dbReference type="InterPro" id="IPR036485">
    <property type="entry name" value="Glu_synth_asu_C_sf"/>
</dbReference>
<name>A0A926EL93_9FIRM</name>
<dbReference type="InterPro" id="IPR002489">
    <property type="entry name" value="Glu_synth_asu_C"/>
</dbReference>
<keyword evidence="3" id="KW-1185">Reference proteome</keyword>
<dbReference type="SUPFAM" id="SSF69336">
    <property type="entry name" value="Alpha subunit of glutamate synthase, C-terminal domain"/>
    <property type="match status" value="1"/>
</dbReference>
<evidence type="ECO:0000313" key="2">
    <source>
        <dbReference type="EMBL" id="MBC8585483.1"/>
    </source>
</evidence>
<gene>
    <name evidence="2" type="ORF">H8705_07800</name>
</gene>
<reference evidence="2" key="1">
    <citation type="submission" date="2020-08" db="EMBL/GenBank/DDBJ databases">
        <title>Genome public.</title>
        <authorList>
            <person name="Liu C."/>
            <person name="Sun Q."/>
        </authorList>
    </citation>
    <scope>NUCLEOTIDE SEQUENCE</scope>
    <source>
        <strain evidence="2">NSJ-64</strain>
    </source>
</reference>
<dbReference type="RefSeq" id="WP_262395270.1">
    <property type="nucleotide sequence ID" value="NZ_JACRTD010000005.1"/>
</dbReference>
<dbReference type="PANTHER" id="PTHR39673:SF5">
    <property type="entry name" value="TUNGSTEN-CONTAINING FORMYLMETHANOFURAN DEHYDROGENASE 2 SUBUNIT C"/>
    <property type="match status" value="1"/>
</dbReference>
<dbReference type="AlphaFoldDB" id="A0A926EL93"/>
<dbReference type="Gene3D" id="2.160.20.60">
    <property type="entry name" value="Glutamate synthase, alpha subunit, C-terminal domain"/>
    <property type="match status" value="1"/>
</dbReference>
<dbReference type="GO" id="GO:0016491">
    <property type="term" value="F:oxidoreductase activity"/>
    <property type="evidence" value="ECO:0007669"/>
    <property type="project" value="InterPro"/>
</dbReference>
<accession>A0A926EL93</accession>
<sequence length="241" mass="26041">MKIEARNMHFKDLNEAVRHTSDTNIEIDQCLGQRYIASGLGGKSITINGIPGNALGSYLNGADIVVNGNAQDATGDTMNEGHIYIHGSCGDATGYGMRGGKIYIRGSAGYRAGIHMKAYKDKLPVIVIGGSAGSFLGEYQAGGIIIVLGLDREDSSAPVGRFCGTGMHGGKIFLCCDNVPDDLPGQIIVHKAKREELGEIEHYISEYCAHFGGEEERILSKNFYILSPNSKNPYKQLYTYN</sequence>
<dbReference type="Pfam" id="PF01493">
    <property type="entry name" value="GXGXG"/>
    <property type="match status" value="1"/>
</dbReference>
<protein>
    <submittedName>
        <fullName evidence="2">Glutamate synthase</fullName>
    </submittedName>
</protein>
<comment type="caution">
    <text evidence="2">The sequence shown here is derived from an EMBL/GenBank/DDBJ whole genome shotgun (WGS) entry which is preliminary data.</text>
</comment>
<dbReference type="PIRSF" id="PIRSF006519">
    <property type="entry name" value="GOGAT_dom3"/>
    <property type="match status" value="1"/>
</dbReference>
<dbReference type="EMBL" id="JACRTD010000005">
    <property type="protein sequence ID" value="MBC8585483.1"/>
    <property type="molecule type" value="Genomic_DNA"/>
</dbReference>
<evidence type="ECO:0000313" key="3">
    <source>
        <dbReference type="Proteomes" id="UP000623678"/>
    </source>
</evidence>
<dbReference type="PANTHER" id="PTHR39673">
    <property type="entry name" value="TUNGSTEN FORMYLMETHANOFURAN DEHYDROGENASE, SUBUNIT C (FWDC)"/>
    <property type="match status" value="1"/>
</dbReference>
<feature type="domain" description="Glutamate synthase alpha subunit C-terminal" evidence="1">
    <location>
        <begin position="19"/>
        <end position="177"/>
    </location>
</feature>
<dbReference type="Proteomes" id="UP000623678">
    <property type="component" value="Unassembled WGS sequence"/>
</dbReference>